<evidence type="ECO:0000313" key="7">
    <source>
        <dbReference type="EMBL" id="CAK79219.1"/>
    </source>
</evidence>
<proteinExistence type="predicted"/>
<evidence type="ECO:0000256" key="4">
    <source>
        <dbReference type="SAM" id="Coils"/>
    </source>
</evidence>
<dbReference type="KEGG" id="ptm:GSPATT00014186001"/>
<evidence type="ECO:0000256" key="2">
    <source>
        <dbReference type="ARBA" id="ARBA00022737"/>
    </source>
</evidence>
<dbReference type="NCBIfam" id="TIGR02232">
    <property type="entry name" value="myxo_disulf_rpt"/>
    <property type="match status" value="3"/>
</dbReference>
<gene>
    <name evidence="7" type="ORF">GSPATT00014186001</name>
</gene>
<dbReference type="OMA" id="RYASTCE"/>
<dbReference type="HOGENOM" id="CLU_008168_0_0_1"/>
<dbReference type="SUPFAM" id="SSF57184">
    <property type="entry name" value="Growth factor receptor domain"/>
    <property type="match status" value="2"/>
</dbReference>
<keyword evidence="4" id="KW-0175">Coiled coil</keyword>
<dbReference type="InterPro" id="IPR009030">
    <property type="entry name" value="Growth_fac_rcpt_cys_sf"/>
</dbReference>
<evidence type="ECO:0000256" key="3">
    <source>
        <dbReference type="ARBA" id="ARBA00023157"/>
    </source>
</evidence>
<feature type="transmembrane region" description="Helical" evidence="5">
    <location>
        <begin position="1090"/>
        <end position="1114"/>
    </location>
</feature>
<feature type="transmembrane region" description="Helical" evidence="5">
    <location>
        <begin position="1190"/>
        <end position="1209"/>
    </location>
</feature>
<dbReference type="RefSeq" id="XP_001446616.1">
    <property type="nucleotide sequence ID" value="XM_001446579.1"/>
</dbReference>
<dbReference type="GeneID" id="5032401"/>
<evidence type="ECO:0000256" key="1">
    <source>
        <dbReference type="ARBA" id="ARBA00022729"/>
    </source>
</evidence>
<dbReference type="PANTHER" id="PTHR39767:SF2">
    <property type="entry name" value="CHROMOSOME UNDETERMINED SCAFFOLD_1, WHOLE GENOME SHOTGUN SEQUENCE"/>
    <property type="match status" value="1"/>
</dbReference>
<feature type="transmembrane region" description="Helical" evidence="5">
    <location>
        <begin position="1159"/>
        <end position="1178"/>
    </location>
</feature>
<feature type="coiled-coil region" evidence="4">
    <location>
        <begin position="1249"/>
        <end position="1280"/>
    </location>
</feature>
<keyword evidence="8" id="KW-1185">Reference proteome</keyword>
<protein>
    <recommendedName>
        <fullName evidence="9">TNFR-Cys domain-containing protein</fullName>
    </recommendedName>
</protein>
<feature type="chain" id="PRO_5002623640" description="TNFR-Cys domain-containing protein" evidence="6">
    <location>
        <begin position="17"/>
        <end position="1309"/>
    </location>
</feature>
<organism evidence="7 8">
    <name type="scientific">Paramecium tetraurelia</name>
    <dbReference type="NCBI Taxonomy" id="5888"/>
    <lineage>
        <taxon>Eukaryota</taxon>
        <taxon>Sar</taxon>
        <taxon>Alveolata</taxon>
        <taxon>Ciliophora</taxon>
        <taxon>Intramacronucleata</taxon>
        <taxon>Oligohymenophorea</taxon>
        <taxon>Peniculida</taxon>
        <taxon>Parameciidae</taxon>
        <taxon>Paramecium</taxon>
    </lineage>
</organism>
<keyword evidence="5" id="KW-1133">Transmembrane helix</keyword>
<dbReference type="InterPro" id="IPR011936">
    <property type="entry name" value="Myxo_disulph_rpt"/>
</dbReference>
<evidence type="ECO:0008006" key="9">
    <source>
        <dbReference type="Google" id="ProtNLM"/>
    </source>
</evidence>
<evidence type="ECO:0000256" key="5">
    <source>
        <dbReference type="SAM" id="Phobius"/>
    </source>
</evidence>
<accession>A0D852</accession>
<keyword evidence="5" id="KW-0812">Transmembrane</keyword>
<keyword evidence="1 6" id="KW-0732">Signal</keyword>
<feature type="transmembrane region" description="Helical" evidence="5">
    <location>
        <begin position="1004"/>
        <end position="1024"/>
    </location>
</feature>
<dbReference type="EMBL" id="CT868319">
    <property type="protein sequence ID" value="CAK79219.1"/>
    <property type="molecule type" value="Genomic_DNA"/>
</dbReference>
<dbReference type="Proteomes" id="UP000000600">
    <property type="component" value="Unassembled WGS sequence"/>
</dbReference>
<dbReference type="OrthoDB" id="28293at2759"/>
<dbReference type="PANTHER" id="PTHR39767">
    <property type="entry name" value="CALCIUM/CALMODULIN-BINDING MEMBRANE PROTEIN PCM4-RELATED"/>
    <property type="match status" value="1"/>
</dbReference>
<name>A0D852_PARTE</name>
<dbReference type="STRING" id="5888.A0D852"/>
<keyword evidence="2" id="KW-0677">Repeat</keyword>
<reference evidence="7 8" key="1">
    <citation type="journal article" date="2006" name="Nature">
        <title>Global trends of whole-genome duplications revealed by the ciliate Paramecium tetraurelia.</title>
        <authorList>
            <consortium name="Genoscope"/>
            <person name="Aury J.-M."/>
            <person name="Jaillon O."/>
            <person name="Duret L."/>
            <person name="Noel B."/>
            <person name="Jubin C."/>
            <person name="Porcel B.M."/>
            <person name="Segurens B."/>
            <person name="Daubin V."/>
            <person name="Anthouard V."/>
            <person name="Aiach N."/>
            <person name="Arnaiz O."/>
            <person name="Billaut A."/>
            <person name="Beisson J."/>
            <person name="Blanc I."/>
            <person name="Bouhouche K."/>
            <person name="Camara F."/>
            <person name="Duharcourt S."/>
            <person name="Guigo R."/>
            <person name="Gogendeau D."/>
            <person name="Katinka M."/>
            <person name="Keller A.-M."/>
            <person name="Kissmehl R."/>
            <person name="Klotz C."/>
            <person name="Koll F."/>
            <person name="Le Moue A."/>
            <person name="Lepere C."/>
            <person name="Malinsky S."/>
            <person name="Nowacki M."/>
            <person name="Nowak J.K."/>
            <person name="Plattner H."/>
            <person name="Poulain J."/>
            <person name="Ruiz F."/>
            <person name="Serrano V."/>
            <person name="Zagulski M."/>
            <person name="Dessen P."/>
            <person name="Betermier M."/>
            <person name="Weissenbach J."/>
            <person name="Scarpelli C."/>
            <person name="Schachter V."/>
            <person name="Sperling L."/>
            <person name="Meyer E."/>
            <person name="Cohen J."/>
            <person name="Wincker P."/>
        </authorList>
    </citation>
    <scope>NUCLEOTIDE SEQUENCE [LARGE SCALE GENOMIC DNA]</scope>
    <source>
        <strain evidence="7 8">Stock d4-2</strain>
    </source>
</reference>
<evidence type="ECO:0000313" key="8">
    <source>
        <dbReference type="Proteomes" id="UP000000600"/>
    </source>
</evidence>
<keyword evidence="5" id="KW-0472">Membrane</keyword>
<dbReference type="Pfam" id="PF13948">
    <property type="entry name" value="DUF4215"/>
    <property type="match status" value="5"/>
</dbReference>
<evidence type="ECO:0000256" key="6">
    <source>
        <dbReference type="SAM" id="SignalP"/>
    </source>
</evidence>
<feature type="signal peptide" evidence="6">
    <location>
        <begin position="1"/>
        <end position="16"/>
    </location>
</feature>
<sequence>MLWITAFLLKITYQQTLFYSAFTDTTLTNSENWSFVGADPLSVIQLCGTYSIVGGFEKFSHGVAATNFIQLPPHYKIIITVTFFVIDTWDVNEYCHLYVDENLVFNQAYMYQQGQAHICGQTGNNRQDSIQEIQVEFLHSGATAFIELTTTLDQIPFDVQKFLKQESWGFRNFRLFLYLCPSGCLTCTYDNSQAECQTWIITNSFYTDIQYSSFSTSGWNVLNGDQTKQQCSMIPSVCGYGVCGKDTQLTINFVQLPFHTRMKIKFKYLKIDSWELSDQAILYVNQNLRWKASLSVFDQYLYGVCGGSAQESFINVELTFPHHLTFSTITFSNTLDQAMTDESFGIRDIEIFVQQSICGDKIVEEYEQCDDGNLEPFDGCFNCVYSCADGCSICNQGTCLGCYSGWLYIRYASTCEKISVITQVIQDTPIDQSQSTCYDYIEGCQECLGGTCILCKQGYQLKHEANGCQSICGDNIVTIDEECDGQNCSQCKFYCPDYCEICEFGVCEVCQQGYYLSNKQCRKQETVSLCQSQCELCIDSVCYKCQYGHNLVLGQCQEICGNNSLSVYSLDECACNPQCSDCRFGFCFQCSESYQLLNNTCISKCGDKIVQAYEECDDGNELEFDGCYNCQFSCTLNCQNCQKGICTDLCQYGYQLVNNICMTICGDMIVAGTEQCEDNNNINHDGCYQCYYSCPLDCSDCINGQCLKCDAGFVLYDNVCTNICGDGILSNLEQCDDGNQSDGDGCSSDCFVESNWICKVDGDCTYVKYPTIISEYLMQKNQYQYVQLSFSQPVFKQSSLNYLQTIKTAIVDLNETLFNITIMEVQAALQDKATDVQYVLQIEIFQSLDYYPILQIMLTEQLYNDNQAPLMYMIEYLQLKQPNYITEEQVQIASTFQQINEVSVKSLCLLTILLMLLGNTLSFWGILDALQEQSYLKYINVLYPQTLIIYFSSSQVVSVQPALNAITPYTNEGRFLQFPYLSSYEKFEFYEVNADIAEGFRAEVLVFGTLFGFYLGTLFAVKILSKLEHLEFLQNQPKLIRLIQKVKRKVNAKVRNAKGESWKDTLRACTWDLIFMALLELQTPHNYQSARSFICIFIAISILITTLVILLNQVSGLKSWKKQNFRQFWQQKRDIFQITKKILILLILVFFQYEQELQTMILTLINVFYLLYVIYFKLFEDSLEYVKSIVMETSLVIFTASTFVNWNIVSKYLQYSQRINIAWIQMSVLVSVLIIFIFIELYNTYQLVRQKIMESREKKQQQLEKERQLSEVKITDQKEELSNSDNLVKKEKTIFYRARFHSRLQPQKI</sequence>
<keyword evidence="3" id="KW-1015">Disulfide bond</keyword>
<dbReference type="InParanoid" id="A0D852"/>
<feature type="transmembrane region" description="Helical" evidence="5">
    <location>
        <begin position="1135"/>
        <end position="1153"/>
    </location>
</feature>
<feature type="transmembrane region" description="Helical" evidence="5">
    <location>
        <begin position="1221"/>
        <end position="1242"/>
    </location>
</feature>